<name>A0A0F3GYA4_9BACT</name>
<dbReference type="InterPro" id="IPR029063">
    <property type="entry name" value="SAM-dependent_MTases_sf"/>
</dbReference>
<dbReference type="Pfam" id="PF08241">
    <property type="entry name" value="Methyltransf_11"/>
    <property type="match status" value="1"/>
</dbReference>
<comment type="caution">
    <text evidence="2">The sequence shown here is derived from an EMBL/GenBank/DDBJ whole genome shotgun (WGS) entry which is preliminary data.</text>
</comment>
<keyword evidence="3" id="KW-1185">Reference proteome</keyword>
<sequence>MEEAAIHMCGFKPADRVLIPGVGNGYDLPYLPPDVVVDGIDISEVMLGIAATKHRLHADGRNIRLSIMDVENLDFPADTFDKAILGLFLTCVYDPQRAFAEVVRVMKPNGEILIYDHLIRTNKWIGTIMSHMDTVMKYNFCSVIRPFDDIIKGHPVVVVKEIKGDPLGFIRGFLLRKTASL</sequence>
<keyword evidence="2" id="KW-0489">Methyltransferase</keyword>
<feature type="domain" description="Methyltransferase type 11" evidence="1">
    <location>
        <begin position="21"/>
        <end position="114"/>
    </location>
</feature>
<dbReference type="EMBL" id="LACI01000444">
    <property type="protein sequence ID" value="KJU86817.1"/>
    <property type="molecule type" value="Genomic_DNA"/>
</dbReference>
<dbReference type="GO" id="GO:0008757">
    <property type="term" value="F:S-adenosylmethionine-dependent methyltransferase activity"/>
    <property type="evidence" value="ECO:0007669"/>
    <property type="project" value="InterPro"/>
</dbReference>
<dbReference type="Gene3D" id="3.40.50.150">
    <property type="entry name" value="Vaccinia Virus protein VP39"/>
    <property type="match status" value="1"/>
</dbReference>
<organism evidence="2 3">
    <name type="scientific">Candidatus Magnetobacterium bavaricum</name>
    <dbReference type="NCBI Taxonomy" id="29290"/>
    <lineage>
        <taxon>Bacteria</taxon>
        <taxon>Pseudomonadati</taxon>
        <taxon>Nitrospirota</taxon>
        <taxon>Thermodesulfovibrionia</taxon>
        <taxon>Thermodesulfovibrionales</taxon>
        <taxon>Candidatus Magnetobacteriaceae</taxon>
        <taxon>Candidatus Magnetobacterium</taxon>
    </lineage>
</organism>
<evidence type="ECO:0000313" key="3">
    <source>
        <dbReference type="Proteomes" id="UP000033423"/>
    </source>
</evidence>
<dbReference type="CDD" id="cd02440">
    <property type="entry name" value="AdoMet_MTases"/>
    <property type="match status" value="1"/>
</dbReference>
<accession>A0A0F3GYA4</accession>
<gene>
    <name evidence="2" type="ORF">MBAV_000982</name>
</gene>
<dbReference type="GO" id="GO:0032259">
    <property type="term" value="P:methylation"/>
    <property type="evidence" value="ECO:0007669"/>
    <property type="project" value="UniProtKB-KW"/>
</dbReference>
<dbReference type="AlphaFoldDB" id="A0A0F3GYA4"/>
<dbReference type="Proteomes" id="UP000033423">
    <property type="component" value="Unassembled WGS sequence"/>
</dbReference>
<reference evidence="2 3" key="1">
    <citation type="submission" date="2015-02" db="EMBL/GenBank/DDBJ databases">
        <title>Single-cell genomics of uncultivated deep-branching MTB reveals a conserved set of magnetosome genes.</title>
        <authorList>
            <person name="Kolinko S."/>
            <person name="Richter M."/>
            <person name="Glockner F.O."/>
            <person name="Brachmann A."/>
            <person name="Schuler D."/>
        </authorList>
    </citation>
    <scope>NUCLEOTIDE SEQUENCE [LARGE SCALE GENOMIC DNA]</scope>
    <source>
        <strain evidence="2">TM-1</strain>
    </source>
</reference>
<evidence type="ECO:0000313" key="2">
    <source>
        <dbReference type="EMBL" id="KJU86817.1"/>
    </source>
</evidence>
<dbReference type="SUPFAM" id="SSF53335">
    <property type="entry name" value="S-adenosyl-L-methionine-dependent methyltransferases"/>
    <property type="match status" value="1"/>
</dbReference>
<keyword evidence="2" id="KW-0808">Transferase</keyword>
<dbReference type="InterPro" id="IPR013216">
    <property type="entry name" value="Methyltransf_11"/>
</dbReference>
<evidence type="ECO:0000259" key="1">
    <source>
        <dbReference type="Pfam" id="PF08241"/>
    </source>
</evidence>
<proteinExistence type="predicted"/>
<protein>
    <submittedName>
        <fullName evidence="2">Phosphatidylethanolamine N-methyltransferase</fullName>
    </submittedName>
</protein>